<proteinExistence type="predicted"/>
<comment type="caution">
    <text evidence="1">The sequence shown here is derived from an EMBL/GenBank/DDBJ whole genome shotgun (WGS) entry which is preliminary data.</text>
</comment>
<dbReference type="Proteomes" id="UP000632849">
    <property type="component" value="Unassembled WGS sequence"/>
</dbReference>
<reference evidence="1" key="2">
    <citation type="submission" date="2020-09" db="EMBL/GenBank/DDBJ databases">
        <authorList>
            <person name="Sun Q."/>
            <person name="Ohkuma M."/>
        </authorList>
    </citation>
    <scope>NUCLEOTIDE SEQUENCE</scope>
    <source>
        <strain evidence="1">JCM 4122</strain>
    </source>
</reference>
<dbReference type="InterPro" id="IPR011989">
    <property type="entry name" value="ARM-like"/>
</dbReference>
<keyword evidence="2" id="KW-1185">Reference proteome</keyword>
<dbReference type="InterPro" id="IPR016024">
    <property type="entry name" value="ARM-type_fold"/>
</dbReference>
<protein>
    <submittedName>
        <fullName evidence="1">Uncharacterized protein</fullName>
    </submittedName>
</protein>
<name>A0A919BQH0_STRFL</name>
<evidence type="ECO:0000313" key="2">
    <source>
        <dbReference type="Proteomes" id="UP000632849"/>
    </source>
</evidence>
<reference evidence="1" key="1">
    <citation type="journal article" date="2014" name="Int. J. Syst. Evol. Microbiol.">
        <title>Complete genome sequence of Corynebacterium casei LMG S-19264T (=DSM 44701T), isolated from a smear-ripened cheese.</title>
        <authorList>
            <consortium name="US DOE Joint Genome Institute (JGI-PGF)"/>
            <person name="Walter F."/>
            <person name="Albersmeier A."/>
            <person name="Kalinowski J."/>
            <person name="Ruckert C."/>
        </authorList>
    </citation>
    <scope>NUCLEOTIDE SEQUENCE</scope>
    <source>
        <strain evidence="1">JCM 4122</strain>
    </source>
</reference>
<gene>
    <name evidence="1" type="ORF">GCM10017667_42150</name>
</gene>
<dbReference type="Gene3D" id="1.25.10.10">
    <property type="entry name" value="Leucine-rich Repeat Variant"/>
    <property type="match status" value="1"/>
</dbReference>
<sequence length="692" mass="74089">MHTGVRMTGVTDVTGVTGVTFEELDAVRWELLEPATEFHPPGETKRALRRLVRRGDAATEEDCHPLFECFGLGRGRVPSVATAALPFVVRLALARHPDRGARAALVELLAGAQKEAAGADPALVDAGWHAAWRLQRPRFPALLADPAPEVRREALALAEDADALLERWRAETDPTVRLPLLLALGGAAAASGEAGAVDRVRETVTGVLRTGDPVMRVAAVYAWAAFDPDAPVREQDLLVDVLSDPAVRPRFETVWYLPAVEDAFGRESVVSWAVSLLGHAPETALSFCVRLIGAAREHGDPLLCRTALDEAWRLLVVRPSVAAALLPLAGALLADPDDGVRYRAAHLLAVLGPEAAPYADGLAALLDDPGEEEYLEGTVGDHARWALNRIGDPRGLPDLVERLYAPYRDRYSRAYVLGDPRLPEIEEVLIPLREHAQTLLPAVRELLRDPGADGPLTRCFLEVLQAWGPAAAPALPEVVPLLEDSCLSLSAIDALVAMGPAAAPAAPAVRGAVVLDHPANHLKVAWALWRLGGDHGEALRLVGEAVPRVDGPGYGPVHLLGTFGPAAAPYADGVRHVMEHGGPWLRPRAAVALWRITGDPEPSASVLEADLFPVAEGGDSYGPFLDALHALADIGTLSPAARAALHAVRESDRRLAGYRDHRAFLQDERIRSAIDAVLARSEGPRDASRTVR</sequence>
<organism evidence="1 2">
    <name type="scientific">Streptomyces filamentosus</name>
    <name type="common">Streptomyces roseosporus</name>
    <dbReference type="NCBI Taxonomy" id="67294"/>
    <lineage>
        <taxon>Bacteria</taxon>
        <taxon>Bacillati</taxon>
        <taxon>Actinomycetota</taxon>
        <taxon>Actinomycetes</taxon>
        <taxon>Kitasatosporales</taxon>
        <taxon>Streptomycetaceae</taxon>
        <taxon>Streptomyces</taxon>
    </lineage>
</organism>
<dbReference type="SUPFAM" id="SSF48371">
    <property type="entry name" value="ARM repeat"/>
    <property type="match status" value="2"/>
</dbReference>
<dbReference type="EMBL" id="BNBE01000002">
    <property type="protein sequence ID" value="GHG06493.1"/>
    <property type="molecule type" value="Genomic_DNA"/>
</dbReference>
<evidence type="ECO:0000313" key="1">
    <source>
        <dbReference type="EMBL" id="GHG06493.1"/>
    </source>
</evidence>
<dbReference type="AlphaFoldDB" id="A0A919BQH0"/>
<accession>A0A919BQH0</accession>